<sequence length="82" mass="8559">MTEKHNGESANASVEADFAQALKELTRGEQTAAALENHLTSLESKIEELLAQSSEDQATAEKEKESKGPDAGSSSGDKNGGP</sequence>
<reference evidence="4" key="2">
    <citation type="submission" date="2020-04" db="EMBL/GenBank/DDBJ databases">
        <authorList>
            <consortium name="NCBI Genome Project"/>
        </authorList>
    </citation>
    <scope>NUCLEOTIDE SEQUENCE</scope>
    <source>
        <strain evidence="4">CBS 781.70</strain>
    </source>
</reference>
<dbReference type="Proteomes" id="UP000504638">
    <property type="component" value="Unplaced"/>
</dbReference>
<dbReference type="RefSeq" id="XP_033537401.1">
    <property type="nucleotide sequence ID" value="XM_033678799.1"/>
</dbReference>
<feature type="compositionally biased region" description="Polar residues" evidence="1">
    <location>
        <begin position="72"/>
        <end position="82"/>
    </location>
</feature>
<dbReference type="AlphaFoldDB" id="A0A6G1GCZ2"/>
<protein>
    <submittedName>
        <fullName evidence="2 4">Uncharacterized protein</fullName>
    </submittedName>
</protein>
<accession>A0A6G1GCZ2</accession>
<evidence type="ECO:0000313" key="4">
    <source>
        <dbReference type="RefSeq" id="XP_033537401.1"/>
    </source>
</evidence>
<evidence type="ECO:0000313" key="3">
    <source>
        <dbReference type="Proteomes" id="UP000504638"/>
    </source>
</evidence>
<dbReference type="GeneID" id="54419369"/>
<evidence type="ECO:0000313" key="2">
    <source>
        <dbReference type="EMBL" id="KAF1815770.1"/>
    </source>
</evidence>
<evidence type="ECO:0000256" key="1">
    <source>
        <dbReference type="SAM" id="MobiDB-lite"/>
    </source>
</evidence>
<reference evidence="4" key="3">
    <citation type="submission" date="2025-04" db="UniProtKB">
        <authorList>
            <consortium name="RefSeq"/>
        </authorList>
    </citation>
    <scope>IDENTIFICATION</scope>
    <source>
        <strain evidence="4">CBS 781.70</strain>
    </source>
</reference>
<feature type="compositionally biased region" description="Basic and acidic residues" evidence="1">
    <location>
        <begin position="59"/>
        <end position="68"/>
    </location>
</feature>
<dbReference type="OrthoDB" id="5398685at2759"/>
<dbReference type="EMBL" id="ML975151">
    <property type="protein sequence ID" value="KAF1815770.1"/>
    <property type="molecule type" value="Genomic_DNA"/>
</dbReference>
<keyword evidence="3" id="KW-1185">Reference proteome</keyword>
<reference evidence="2 4" key="1">
    <citation type="submission" date="2020-01" db="EMBL/GenBank/DDBJ databases">
        <authorList>
            <consortium name="DOE Joint Genome Institute"/>
            <person name="Haridas S."/>
            <person name="Albert R."/>
            <person name="Binder M."/>
            <person name="Bloem J."/>
            <person name="Labutti K."/>
            <person name="Salamov A."/>
            <person name="Andreopoulos B."/>
            <person name="Baker S.E."/>
            <person name="Barry K."/>
            <person name="Bills G."/>
            <person name="Bluhm B.H."/>
            <person name="Cannon C."/>
            <person name="Castanera R."/>
            <person name="Culley D.E."/>
            <person name="Daum C."/>
            <person name="Ezra D."/>
            <person name="Gonzalez J.B."/>
            <person name="Henrissat B."/>
            <person name="Kuo A."/>
            <person name="Liang C."/>
            <person name="Lipzen A."/>
            <person name="Lutzoni F."/>
            <person name="Magnuson J."/>
            <person name="Mondo S."/>
            <person name="Nolan M."/>
            <person name="Ohm R."/>
            <person name="Pangilinan J."/>
            <person name="Park H.-J."/>
            <person name="Ramirez L."/>
            <person name="Alfaro M."/>
            <person name="Sun H."/>
            <person name="Tritt A."/>
            <person name="Yoshinaga Y."/>
            <person name="Zwiers L.-H."/>
            <person name="Turgeon B.G."/>
            <person name="Goodwin S.B."/>
            <person name="Spatafora J.W."/>
            <person name="Crous P.W."/>
            <person name="Grigoriev I.V."/>
        </authorList>
    </citation>
    <scope>NUCLEOTIDE SEQUENCE</scope>
    <source>
        <strain evidence="2 4">CBS 781.70</strain>
    </source>
</reference>
<organism evidence="2">
    <name type="scientific">Eremomyces bilateralis CBS 781.70</name>
    <dbReference type="NCBI Taxonomy" id="1392243"/>
    <lineage>
        <taxon>Eukaryota</taxon>
        <taxon>Fungi</taxon>
        <taxon>Dikarya</taxon>
        <taxon>Ascomycota</taxon>
        <taxon>Pezizomycotina</taxon>
        <taxon>Dothideomycetes</taxon>
        <taxon>Dothideomycetes incertae sedis</taxon>
        <taxon>Eremomycetales</taxon>
        <taxon>Eremomycetaceae</taxon>
        <taxon>Eremomyces</taxon>
    </lineage>
</organism>
<gene>
    <name evidence="2 4" type="ORF">P152DRAFT_455484</name>
</gene>
<feature type="region of interest" description="Disordered" evidence="1">
    <location>
        <begin position="46"/>
        <end position="82"/>
    </location>
</feature>
<name>A0A6G1GCZ2_9PEZI</name>
<proteinExistence type="predicted"/>